<reference evidence="2 3" key="1">
    <citation type="submission" date="2014-11" db="EMBL/GenBank/DDBJ databases">
        <title>Genetic blueprint of the zoonotic pathogen Toxocara canis.</title>
        <authorList>
            <person name="Zhu X.-Q."/>
            <person name="Korhonen P.K."/>
            <person name="Cai H."/>
            <person name="Young N.D."/>
            <person name="Nejsum P."/>
            <person name="von Samson-Himmelstjerna G."/>
            <person name="Boag P.R."/>
            <person name="Tan P."/>
            <person name="Li Q."/>
            <person name="Min J."/>
            <person name="Yang Y."/>
            <person name="Wang X."/>
            <person name="Fang X."/>
            <person name="Hall R.S."/>
            <person name="Hofmann A."/>
            <person name="Sternberg P.W."/>
            <person name="Jex A.R."/>
            <person name="Gasser R.B."/>
        </authorList>
    </citation>
    <scope>NUCLEOTIDE SEQUENCE [LARGE SCALE GENOMIC DNA]</scope>
    <source>
        <strain evidence="2">PN_DK_2014</strain>
    </source>
</reference>
<accession>A0A0B2W3S3</accession>
<gene>
    <name evidence="2" type="ORF">Tcan_16445</name>
</gene>
<protein>
    <submittedName>
        <fullName evidence="2">Uncharacterized protein</fullName>
    </submittedName>
</protein>
<keyword evidence="1" id="KW-0812">Transmembrane</keyword>
<keyword evidence="1" id="KW-1133">Transmembrane helix</keyword>
<sequence length="154" mass="17450">MLLLQCRSSFMVATAVTAIVYSSAFKEPNGMILASRLELSAVVRACIIMSTALFQLIVAFASLFLLAYSEEALLWPSLVRESEMKRNDPHWDNLGWAWGKRSANGVKPPQWENLGWTWGKRSIPSLESKAQRALRVAMIKKNPDWHDLGWTWGK</sequence>
<name>A0A0B2W3S3_TOXCA</name>
<dbReference type="OrthoDB" id="5781848at2759"/>
<dbReference type="EMBL" id="JPKZ01000199">
    <property type="protein sequence ID" value="KHN88633.1"/>
    <property type="molecule type" value="Genomic_DNA"/>
</dbReference>
<evidence type="ECO:0000313" key="3">
    <source>
        <dbReference type="Proteomes" id="UP000031036"/>
    </source>
</evidence>
<keyword evidence="1" id="KW-0472">Membrane</keyword>
<evidence type="ECO:0000313" key="2">
    <source>
        <dbReference type="EMBL" id="KHN88633.1"/>
    </source>
</evidence>
<comment type="caution">
    <text evidence="2">The sequence shown here is derived from an EMBL/GenBank/DDBJ whole genome shotgun (WGS) entry which is preliminary data.</text>
</comment>
<keyword evidence="3" id="KW-1185">Reference proteome</keyword>
<feature type="transmembrane region" description="Helical" evidence="1">
    <location>
        <begin position="42"/>
        <end position="68"/>
    </location>
</feature>
<proteinExistence type="predicted"/>
<dbReference type="AlphaFoldDB" id="A0A0B2W3S3"/>
<dbReference type="Proteomes" id="UP000031036">
    <property type="component" value="Unassembled WGS sequence"/>
</dbReference>
<organism evidence="2 3">
    <name type="scientific">Toxocara canis</name>
    <name type="common">Canine roundworm</name>
    <dbReference type="NCBI Taxonomy" id="6265"/>
    <lineage>
        <taxon>Eukaryota</taxon>
        <taxon>Metazoa</taxon>
        <taxon>Ecdysozoa</taxon>
        <taxon>Nematoda</taxon>
        <taxon>Chromadorea</taxon>
        <taxon>Rhabditida</taxon>
        <taxon>Spirurina</taxon>
        <taxon>Ascaridomorpha</taxon>
        <taxon>Ascaridoidea</taxon>
        <taxon>Toxocaridae</taxon>
        <taxon>Toxocara</taxon>
    </lineage>
</organism>
<evidence type="ECO:0000256" key="1">
    <source>
        <dbReference type="SAM" id="Phobius"/>
    </source>
</evidence>